<evidence type="ECO:0000313" key="1">
    <source>
        <dbReference type="EMBL" id="MEI6002565.1"/>
    </source>
</evidence>
<dbReference type="RefSeq" id="WP_336602178.1">
    <property type="nucleotide sequence ID" value="NZ_JACFYJ010000119.1"/>
</dbReference>
<comment type="caution">
    <text evidence="1">The sequence shown here is derived from an EMBL/GenBank/DDBJ whole genome shotgun (WGS) entry which is preliminary data.</text>
</comment>
<accession>A0ABU8J4F0</accession>
<gene>
    <name evidence="1" type="ORF">H3V53_37295</name>
</gene>
<sequence length="129" mass="14264">MVSAPAVVEKHAGRPAQSTWLRLHERLAVAALDIAPLYCVGRRHIFVKSLIYIGLLINNDYSMRNENGPRPGYRCSTERIEHLRVSNAVERMGSIGFGTVHALSDSYDREAGTIGLTGIVVDVLHNILK</sequence>
<reference evidence="1 2" key="1">
    <citation type="journal article" date="2022" name="Arch. Microbiol.">
        <title>Paraburkholderia bengalensis sp. nov. isolated from roots of Oryza sativa, IR64.</title>
        <authorList>
            <person name="Nag P."/>
            <person name="Mondal N."/>
            <person name="Sarkar J."/>
            <person name="Das S."/>
        </authorList>
    </citation>
    <scope>NUCLEOTIDE SEQUENCE [LARGE SCALE GENOMIC DNA]</scope>
    <source>
        <strain evidence="1 2">IR64_4_BI</strain>
    </source>
</reference>
<keyword evidence="2" id="KW-1185">Reference proteome</keyword>
<proteinExistence type="predicted"/>
<evidence type="ECO:0000313" key="2">
    <source>
        <dbReference type="Proteomes" id="UP001386437"/>
    </source>
</evidence>
<name>A0ABU8J4F0_9BURK</name>
<protein>
    <submittedName>
        <fullName evidence="1">Uncharacterized protein</fullName>
    </submittedName>
</protein>
<dbReference type="EMBL" id="JACFYJ010000119">
    <property type="protein sequence ID" value="MEI6002565.1"/>
    <property type="molecule type" value="Genomic_DNA"/>
</dbReference>
<organism evidence="1 2">
    <name type="scientific">Paraburkholderia bengalensis</name>
    <dbReference type="NCBI Taxonomy" id="2747562"/>
    <lineage>
        <taxon>Bacteria</taxon>
        <taxon>Pseudomonadati</taxon>
        <taxon>Pseudomonadota</taxon>
        <taxon>Betaproteobacteria</taxon>
        <taxon>Burkholderiales</taxon>
        <taxon>Burkholderiaceae</taxon>
        <taxon>Paraburkholderia</taxon>
    </lineage>
</organism>
<dbReference type="Proteomes" id="UP001386437">
    <property type="component" value="Unassembled WGS sequence"/>
</dbReference>